<feature type="compositionally biased region" description="Polar residues" evidence="1">
    <location>
        <begin position="218"/>
        <end position="232"/>
    </location>
</feature>
<comment type="caution">
    <text evidence="3">The sequence shown here is derived from an EMBL/GenBank/DDBJ whole genome shotgun (WGS) entry which is preliminary data.</text>
</comment>
<dbReference type="PANTHER" id="PTHR36290">
    <property type="entry name" value="RIKEN CDNA D630039A03 GENE"/>
    <property type="match status" value="1"/>
</dbReference>
<name>A0ABD1JDU1_9TELE</name>
<accession>A0ABD1JDU1</accession>
<evidence type="ECO:0000313" key="3">
    <source>
        <dbReference type="EMBL" id="KAL2085244.1"/>
    </source>
</evidence>
<dbReference type="InterPro" id="IPR032738">
    <property type="entry name" value="Tbc1d30_C"/>
</dbReference>
<gene>
    <name evidence="3" type="ORF">ACEWY4_018564</name>
</gene>
<keyword evidence="4" id="KW-1185">Reference proteome</keyword>
<evidence type="ECO:0000259" key="2">
    <source>
        <dbReference type="Pfam" id="PF15733"/>
    </source>
</evidence>
<feature type="compositionally biased region" description="Polar residues" evidence="1">
    <location>
        <begin position="183"/>
        <end position="198"/>
    </location>
</feature>
<dbReference type="PANTHER" id="PTHR36290:SF1">
    <property type="entry name" value="RIKEN CDNA D630039A03 GENE"/>
    <property type="match status" value="1"/>
</dbReference>
<proteinExistence type="predicted"/>
<organism evidence="3 4">
    <name type="scientific">Coilia grayii</name>
    <name type="common">Gray's grenadier anchovy</name>
    <dbReference type="NCBI Taxonomy" id="363190"/>
    <lineage>
        <taxon>Eukaryota</taxon>
        <taxon>Metazoa</taxon>
        <taxon>Chordata</taxon>
        <taxon>Craniata</taxon>
        <taxon>Vertebrata</taxon>
        <taxon>Euteleostomi</taxon>
        <taxon>Actinopterygii</taxon>
        <taxon>Neopterygii</taxon>
        <taxon>Teleostei</taxon>
        <taxon>Clupei</taxon>
        <taxon>Clupeiformes</taxon>
        <taxon>Clupeoidei</taxon>
        <taxon>Engraulidae</taxon>
        <taxon>Coilinae</taxon>
        <taxon>Coilia</taxon>
    </lineage>
</organism>
<dbReference type="Proteomes" id="UP001591681">
    <property type="component" value="Unassembled WGS sequence"/>
</dbReference>
<sequence length="308" mass="33878">MLSCCCSDLTCQWRHMIRTDELQQKTVGGCQLYTEDGTQSPESVRMDIALLKEQYNCIKEKQRQETRVVVFKKASSYEEAVEQSPVTVVPMRQEVKRAPLKRQLSEVHSDIFQNHSGSVWRTHLGLHRKGCCAVNGVGGALYSNQVLPTTPSTLLRDSSLESTGSSEKLASDCEESEGPVGIGSSSIRGQEEGSSSIRGQREEGDSSTRGQTEEGDSSTRGQTEEGSSSTRGQTEEGDSSTRVQEEGSSSCPRKGAGSARPVLRRQWSLCSHRPSQPPPPTVCYYPFPQLKCPRKSEAARRLGMYSSF</sequence>
<feature type="compositionally biased region" description="Polar residues" evidence="1">
    <location>
        <begin position="240"/>
        <end position="251"/>
    </location>
</feature>
<dbReference type="EMBL" id="JBHFQA010000016">
    <property type="protein sequence ID" value="KAL2085244.1"/>
    <property type="molecule type" value="Genomic_DNA"/>
</dbReference>
<feature type="compositionally biased region" description="Polar residues" evidence="1">
    <location>
        <begin position="150"/>
        <end position="168"/>
    </location>
</feature>
<dbReference type="Pfam" id="PF15733">
    <property type="entry name" value="DUF4682"/>
    <property type="match status" value="1"/>
</dbReference>
<dbReference type="AlphaFoldDB" id="A0ABD1JDU1"/>
<evidence type="ECO:0000313" key="4">
    <source>
        <dbReference type="Proteomes" id="UP001591681"/>
    </source>
</evidence>
<protein>
    <recommendedName>
        <fullName evidence="2">TBC1 domain-containing protein</fullName>
    </recommendedName>
</protein>
<evidence type="ECO:0000256" key="1">
    <source>
        <dbReference type="SAM" id="MobiDB-lite"/>
    </source>
</evidence>
<feature type="domain" description="TBC1" evidence="2">
    <location>
        <begin position="48"/>
        <end position="129"/>
    </location>
</feature>
<feature type="region of interest" description="Disordered" evidence="1">
    <location>
        <begin position="150"/>
        <end position="260"/>
    </location>
</feature>
<reference evidence="3 4" key="1">
    <citation type="submission" date="2024-09" db="EMBL/GenBank/DDBJ databases">
        <title>A chromosome-level genome assembly of Gray's grenadier anchovy, Coilia grayii.</title>
        <authorList>
            <person name="Fu Z."/>
        </authorList>
    </citation>
    <scope>NUCLEOTIDE SEQUENCE [LARGE SCALE GENOMIC DNA]</scope>
    <source>
        <strain evidence="3">G4</strain>
        <tissue evidence="3">Muscle</tissue>
    </source>
</reference>